<dbReference type="GO" id="GO:0022857">
    <property type="term" value="F:transmembrane transporter activity"/>
    <property type="evidence" value="ECO:0007669"/>
    <property type="project" value="InterPro"/>
</dbReference>
<dbReference type="AlphaFoldDB" id="Q6CW37"/>
<sequence>MVQNGSVLEDEETPILSRRDEDSPESAQEYTNEGLEYVAENTGVAILESTLVDEEEEGETDETRWLRESRLHHETLKWWSKPSLVYLCVILVSISLTDTLVLAPFTLLSMKKICESIAQSNNEWSIDGSPVCDPSKVQEKLSGLTSIIFLINGVAGTLLSGKLGELSDRFGRVPIFVYVGSIKAIGLVIMLYVYHTKNVFHTSLFIIGQCVPSFGGSMITLIANGNSYISDIVEPELRPIYISFVMSSIYGSIGLGPFLSSILVKLSHGDNFVPIWVALGLAVSLTLVCAFLMSESRHEMARLKSQTKFLRRRESINSARSRQSDMAGGANRSYTVLKYTALQFFDFLSPVRNLWIAPTAAGSLVPRYMVLLLVGIDIMFVISTAASIPAIVLAFVFMFGWSSEQLGYFVSLMGLGKAAALLVLAPLALHLLKKRFKTLSKSVDHTDMVVLRVSSFFILLSLVVLVISRSESAAYVYVLLQILGSMLSPTVQSTVIKYGSKSSTGELFGAMALIRSCAMMVMPSLFLKLYSRTVNLDPLFFVYIPLVLCIGACLMTAFLKIVDDPELLRRQSEVTLARPDLDTTKTFAKPAYNPTSGPQEIANHSRRESSAKSLRIPISR</sequence>
<dbReference type="Pfam" id="PF07690">
    <property type="entry name" value="MFS_1"/>
    <property type="match status" value="1"/>
</dbReference>
<dbReference type="InterPro" id="IPR036259">
    <property type="entry name" value="MFS_trans_sf"/>
</dbReference>
<feature type="transmembrane region" description="Helical" evidence="6">
    <location>
        <begin position="206"/>
        <end position="229"/>
    </location>
</feature>
<dbReference type="PaxDb" id="284590-Q6CW37"/>
<evidence type="ECO:0000256" key="6">
    <source>
        <dbReference type="SAM" id="Phobius"/>
    </source>
</evidence>
<feature type="transmembrane region" description="Helical" evidence="6">
    <location>
        <begin position="539"/>
        <end position="562"/>
    </location>
</feature>
<dbReference type="GeneID" id="2897044"/>
<feature type="transmembrane region" description="Helical" evidence="6">
    <location>
        <begin position="507"/>
        <end position="527"/>
    </location>
</feature>
<dbReference type="FunCoup" id="Q6CW37">
    <property type="interactions" value="110"/>
</dbReference>
<feature type="transmembrane region" description="Helical" evidence="6">
    <location>
        <begin position="241"/>
        <end position="263"/>
    </location>
</feature>
<evidence type="ECO:0000256" key="2">
    <source>
        <dbReference type="ARBA" id="ARBA00022692"/>
    </source>
</evidence>
<organism evidence="7 8">
    <name type="scientific">Kluyveromyces lactis (strain ATCC 8585 / CBS 2359 / DSM 70799 / NBRC 1267 / NRRL Y-1140 / WM37)</name>
    <name type="common">Yeast</name>
    <name type="synonym">Candida sphaerica</name>
    <dbReference type="NCBI Taxonomy" id="284590"/>
    <lineage>
        <taxon>Eukaryota</taxon>
        <taxon>Fungi</taxon>
        <taxon>Dikarya</taxon>
        <taxon>Ascomycota</taxon>
        <taxon>Saccharomycotina</taxon>
        <taxon>Saccharomycetes</taxon>
        <taxon>Saccharomycetales</taxon>
        <taxon>Saccharomycetaceae</taxon>
        <taxon>Kluyveromyces</taxon>
    </lineage>
</organism>
<evidence type="ECO:0000313" key="8">
    <source>
        <dbReference type="Proteomes" id="UP000000598"/>
    </source>
</evidence>
<dbReference type="GO" id="GO:0016020">
    <property type="term" value="C:membrane"/>
    <property type="evidence" value="ECO:0007669"/>
    <property type="project" value="UniProtKB-SubCell"/>
</dbReference>
<gene>
    <name evidence="7" type="ORF">KLLA0_B07227g</name>
</gene>
<evidence type="ECO:0000256" key="5">
    <source>
        <dbReference type="SAM" id="MobiDB-lite"/>
    </source>
</evidence>
<dbReference type="RefSeq" id="XP_451852.1">
    <property type="nucleotide sequence ID" value="XM_451852.1"/>
</dbReference>
<dbReference type="eggNOG" id="KOG2816">
    <property type="taxonomic scope" value="Eukaryota"/>
</dbReference>
<evidence type="ECO:0000313" key="7">
    <source>
        <dbReference type="EMBL" id="CAH02245.1"/>
    </source>
</evidence>
<dbReference type="Proteomes" id="UP000000598">
    <property type="component" value="Chromosome B"/>
</dbReference>
<feature type="transmembrane region" description="Helical" evidence="6">
    <location>
        <begin position="370"/>
        <end position="400"/>
    </location>
</feature>
<evidence type="ECO:0000256" key="4">
    <source>
        <dbReference type="ARBA" id="ARBA00023136"/>
    </source>
</evidence>
<comment type="subcellular location">
    <subcellularLocation>
        <location evidence="1">Membrane</location>
        <topology evidence="1">Multi-pass membrane protein</topology>
    </subcellularLocation>
</comment>
<feature type="transmembrane region" description="Helical" evidence="6">
    <location>
        <begin position="175"/>
        <end position="194"/>
    </location>
</feature>
<dbReference type="OMA" id="VYGPMYS"/>
<feature type="transmembrane region" description="Helical" evidence="6">
    <location>
        <begin position="474"/>
        <end position="495"/>
    </location>
</feature>
<dbReference type="PANTHER" id="PTHR23507:SF1">
    <property type="entry name" value="FI18259P1-RELATED"/>
    <property type="match status" value="1"/>
</dbReference>
<proteinExistence type="predicted"/>
<dbReference type="HOGENOM" id="CLU_017517_2_1_1"/>
<keyword evidence="3 6" id="KW-1133">Transmembrane helix</keyword>
<dbReference type="PANTHER" id="PTHR23507">
    <property type="entry name" value="ZGC:174356"/>
    <property type="match status" value="1"/>
</dbReference>
<feature type="transmembrane region" description="Helical" evidence="6">
    <location>
        <begin position="275"/>
        <end position="294"/>
    </location>
</feature>
<feature type="transmembrane region" description="Helical" evidence="6">
    <location>
        <begin position="84"/>
        <end position="103"/>
    </location>
</feature>
<name>Q6CW37_KLULA</name>
<keyword evidence="8" id="KW-1185">Reference proteome</keyword>
<dbReference type="SUPFAM" id="SSF103473">
    <property type="entry name" value="MFS general substrate transporter"/>
    <property type="match status" value="1"/>
</dbReference>
<evidence type="ECO:0000256" key="1">
    <source>
        <dbReference type="ARBA" id="ARBA00004141"/>
    </source>
</evidence>
<feature type="transmembrane region" description="Helical" evidence="6">
    <location>
        <begin position="143"/>
        <end position="163"/>
    </location>
</feature>
<reference evidence="7 8" key="1">
    <citation type="journal article" date="2004" name="Nature">
        <title>Genome evolution in yeasts.</title>
        <authorList>
            <consortium name="Genolevures"/>
            <person name="Dujon B."/>
            <person name="Sherman D."/>
            <person name="Fischer G."/>
            <person name="Durrens P."/>
            <person name="Casaregola S."/>
            <person name="Lafontaine I."/>
            <person name="de Montigny J."/>
            <person name="Marck C."/>
            <person name="Neuveglise C."/>
            <person name="Talla E."/>
            <person name="Goffard N."/>
            <person name="Frangeul L."/>
            <person name="Aigle M."/>
            <person name="Anthouard V."/>
            <person name="Babour A."/>
            <person name="Barbe V."/>
            <person name="Barnay S."/>
            <person name="Blanchin S."/>
            <person name="Beckerich J.M."/>
            <person name="Beyne E."/>
            <person name="Bleykasten C."/>
            <person name="Boisrame A."/>
            <person name="Boyer J."/>
            <person name="Cattolico L."/>
            <person name="Confanioleri F."/>
            <person name="de Daruvar A."/>
            <person name="Despons L."/>
            <person name="Fabre E."/>
            <person name="Fairhead C."/>
            <person name="Ferry-Dumazet H."/>
            <person name="Groppi A."/>
            <person name="Hantraye F."/>
            <person name="Hennequin C."/>
            <person name="Jauniaux N."/>
            <person name="Joyet P."/>
            <person name="Kachouri R."/>
            <person name="Kerrest A."/>
            <person name="Koszul R."/>
            <person name="Lemaire M."/>
            <person name="Lesur I."/>
            <person name="Ma L."/>
            <person name="Muller H."/>
            <person name="Nicaud J.M."/>
            <person name="Nikolski M."/>
            <person name="Oztas S."/>
            <person name="Ozier-Kalogeropoulos O."/>
            <person name="Pellenz S."/>
            <person name="Potier S."/>
            <person name="Richard G.F."/>
            <person name="Straub M.L."/>
            <person name="Suleau A."/>
            <person name="Swennene D."/>
            <person name="Tekaia F."/>
            <person name="Wesolowski-Louvel M."/>
            <person name="Westhof E."/>
            <person name="Wirth B."/>
            <person name="Zeniou-Meyer M."/>
            <person name="Zivanovic I."/>
            <person name="Bolotin-Fukuhara M."/>
            <person name="Thierry A."/>
            <person name="Bouchier C."/>
            <person name="Caudron B."/>
            <person name="Scarpelli C."/>
            <person name="Gaillardin C."/>
            <person name="Weissenbach J."/>
            <person name="Wincker P."/>
            <person name="Souciet J.L."/>
        </authorList>
    </citation>
    <scope>NUCLEOTIDE SEQUENCE [LARGE SCALE GENOMIC DNA]</scope>
    <source>
        <strain evidence="8">ATCC 8585 / CBS 2359 / DSM 70799 / NBRC 1267 / NRRL Y-1140 / WM37</strain>
    </source>
</reference>
<keyword evidence="4 6" id="KW-0472">Membrane</keyword>
<keyword evidence="2 6" id="KW-0812">Transmembrane</keyword>
<feature type="transmembrane region" description="Helical" evidence="6">
    <location>
        <begin position="406"/>
        <end position="429"/>
    </location>
</feature>
<dbReference type="Gene3D" id="1.20.1250.20">
    <property type="entry name" value="MFS general substrate transporter like domains"/>
    <property type="match status" value="1"/>
</dbReference>
<protein>
    <submittedName>
        <fullName evidence="7">KLLA0B07227p</fullName>
    </submittedName>
</protein>
<evidence type="ECO:0000256" key="3">
    <source>
        <dbReference type="ARBA" id="ARBA00022989"/>
    </source>
</evidence>
<feature type="transmembrane region" description="Helical" evidence="6">
    <location>
        <begin position="449"/>
        <end position="468"/>
    </location>
</feature>
<dbReference type="InterPro" id="IPR011701">
    <property type="entry name" value="MFS"/>
</dbReference>
<accession>Q6CW37</accession>
<feature type="region of interest" description="Disordered" evidence="5">
    <location>
        <begin position="585"/>
        <end position="620"/>
    </location>
</feature>
<dbReference type="KEGG" id="kla:KLLA0_B07227g"/>
<feature type="region of interest" description="Disordered" evidence="5">
    <location>
        <begin position="1"/>
        <end position="31"/>
    </location>
</feature>
<dbReference type="EMBL" id="CR382122">
    <property type="protein sequence ID" value="CAH02245.1"/>
    <property type="molecule type" value="Genomic_DNA"/>
</dbReference>
<dbReference type="InParanoid" id="Q6CW37"/>